<dbReference type="GO" id="GO:0008610">
    <property type="term" value="P:lipid biosynthetic process"/>
    <property type="evidence" value="ECO:0007669"/>
    <property type="project" value="InterPro"/>
</dbReference>
<evidence type="ECO:0000259" key="6">
    <source>
        <dbReference type="Pfam" id="PF04116"/>
    </source>
</evidence>
<feature type="transmembrane region" description="Helical" evidence="5">
    <location>
        <begin position="93"/>
        <end position="116"/>
    </location>
</feature>
<keyword evidence="8" id="KW-1185">Reference proteome</keyword>
<feature type="transmembrane region" description="Helical" evidence="5">
    <location>
        <begin position="63"/>
        <end position="81"/>
    </location>
</feature>
<evidence type="ECO:0000256" key="2">
    <source>
        <dbReference type="ARBA" id="ARBA00022692"/>
    </source>
</evidence>
<dbReference type="EC" id="1.14.19.20" evidence="7"/>
<keyword evidence="7" id="KW-0560">Oxidoreductase</keyword>
<dbReference type="PANTHER" id="PTHR11863">
    <property type="entry name" value="STEROL DESATURASE"/>
    <property type="match status" value="1"/>
</dbReference>
<gene>
    <name evidence="7" type="primary">erg3</name>
    <name evidence="7" type="ORF">HME9302_01334</name>
</gene>
<name>A0A369Q9A0_9SPHN</name>
<evidence type="ECO:0000256" key="1">
    <source>
        <dbReference type="ARBA" id="ARBA00004370"/>
    </source>
</evidence>
<keyword evidence="4 5" id="KW-0472">Membrane</keyword>
<dbReference type="InterPro" id="IPR006694">
    <property type="entry name" value="Fatty_acid_hydroxylase"/>
</dbReference>
<keyword evidence="3 5" id="KW-1133">Transmembrane helix</keyword>
<evidence type="ECO:0000256" key="3">
    <source>
        <dbReference type="ARBA" id="ARBA00022989"/>
    </source>
</evidence>
<dbReference type="Proteomes" id="UP000253727">
    <property type="component" value="Unassembled WGS sequence"/>
</dbReference>
<evidence type="ECO:0000313" key="7">
    <source>
        <dbReference type="EMBL" id="RDC60135.1"/>
    </source>
</evidence>
<reference evidence="7 8" key="1">
    <citation type="submission" date="2018-04" db="EMBL/GenBank/DDBJ databases">
        <title>Altererythrobacter sp. HME9302 genome sequencing and assembly.</title>
        <authorList>
            <person name="Kang H."/>
            <person name="Kim H."/>
            <person name="Joh K."/>
        </authorList>
    </citation>
    <scope>NUCLEOTIDE SEQUENCE [LARGE SCALE GENOMIC DNA]</scope>
    <source>
        <strain evidence="7 8">HME9302</strain>
    </source>
</reference>
<feature type="transmembrane region" description="Helical" evidence="5">
    <location>
        <begin position="21"/>
        <end position="42"/>
    </location>
</feature>
<accession>A0A369Q9A0</accession>
<dbReference type="GO" id="GO:0050046">
    <property type="term" value="F:delta7-sterol 5(6)-desaturase activity"/>
    <property type="evidence" value="ECO:0007669"/>
    <property type="project" value="UniProtKB-EC"/>
</dbReference>
<dbReference type="InterPro" id="IPR050307">
    <property type="entry name" value="Sterol_Desaturase_Related"/>
</dbReference>
<dbReference type="EMBL" id="QBKA01000002">
    <property type="protein sequence ID" value="RDC60135.1"/>
    <property type="molecule type" value="Genomic_DNA"/>
</dbReference>
<evidence type="ECO:0000256" key="4">
    <source>
        <dbReference type="ARBA" id="ARBA00023136"/>
    </source>
</evidence>
<proteinExistence type="predicted"/>
<feature type="transmembrane region" description="Helical" evidence="5">
    <location>
        <begin position="170"/>
        <end position="188"/>
    </location>
</feature>
<comment type="subcellular location">
    <subcellularLocation>
        <location evidence="1">Membrane</location>
    </subcellularLocation>
</comment>
<evidence type="ECO:0000256" key="5">
    <source>
        <dbReference type="SAM" id="Phobius"/>
    </source>
</evidence>
<dbReference type="Pfam" id="PF04116">
    <property type="entry name" value="FA_hydroxylase"/>
    <property type="match status" value="1"/>
</dbReference>
<sequence>MSEEFLSFIGDRMLTVMYFDLSRYVIAAGLMTGALLLFRGWATRKRIQKRRAVRKDYTREIASSLRTVFVFALMSLAVLGLRETGLIALKLETFTALTIIWQTVVIVIAHDAYFYWMHRALHHRRLFKPTHLHHHKSRTPTPWAAYSFSSWEAVTEAAFVPLFLLVTSQLGIAYAGLAIFLFLWHMIFRNVIGHLGVELYPAGWTENRFTQWWNTTTHHDLHHSSGNHNFGLYFTWWDRWMGTEHPRYHEEFRRVTRAKQAAPDAVAA</sequence>
<protein>
    <submittedName>
        <fullName evidence="7">Delta(7)-sterol 5(6)-desaturase</fullName>
        <ecNumber evidence="7">1.14.19.20</ecNumber>
    </submittedName>
</protein>
<dbReference type="OrthoDB" id="9770329at2"/>
<dbReference type="GO" id="GO:0005506">
    <property type="term" value="F:iron ion binding"/>
    <property type="evidence" value="ECO:0007669"/>
    <property type="project" value="InterPro"/>
</dbReference>
<dbReference type="AlphaFoldDB" id="A0A369Q9A0"/>
<organism evidence="7 8">
    <name type="scientific">Alteripontixanthobacter maritimus</name>
    <dbReference type="NCBI Taxonomy" id="2161824"/>
    <lineage>
        <taxon>Bacteria</taxon>
        <taxon>Pseudomonadati</taxon>
        <taxon>Pseudomonadota</taxon>
        <taxon>Alphaproteobacteria</taxon>
        <taxon>Sphingomonadales</taxon>
        <taxon>Erythrobacteraceae</taxon>
        <taxon>Alteripontixanthobacter</taxon>
    </lineage>
</organism>
<dbReference type="RefSeq" id="WP_115366359.1">
    <property type="nucleotide sequence ID" value="NZ_QBKA01000002.1"/>
</dbReference>
<comment type="caution">
    <text evidence="7">The sequence shown here is derived from an EMBL/GenBank/DDBJ whole genome shotgun (WGS) entry which is preliminary data.</text>
</comment>
<evidence type="ECO:0000313" key="8">
    <source>
        <dbReference type="Proteomes" id="UP000253727"/>
    </source>
</evidence>
<feature type="domain" description="Fatty acid hydroxylase" evidence="6">
    <location>
        <begin position="104"/>
        <end position="243"/>
    </location>
</feature>
<keyword evidence="2 5" id="KW-0812">Transmembrane</keyword>
<dbReference type="GO" id="GO:0016020">
    <property type="term" value="C:membrane"/>
    <property type="evidence" value="ECO:0007669"/>
    <property type="project" value="UniProtKB-SubCell"/>
</dbReference>